<dbReference type="CDD" id="cd01347">
    <property type="entry name" value="ligand_gated_channel"/>
    <property type="match status" value="1"/>
</dbReference>
<reference evidence="15" key="1">
    <citation type="journal article" date="2019" name="Int. J. Syst. Evol. Microbiol.">
        <title>The Global Catalogue of Microorganisms (GCM) 10K type strain sequencing project: providing services to taxonomists for standard genome sequencing and annotation.</title>
        <authorList>
            <consortium name="The Broad Institute Genomics Platform"/>
            <consortium name="The Broad Institute Genome Sequencing Center for Infectious Disease"/>
            <person name="Wu L."/>
            <person name="Ma J."/>
        </authorList>
    </citation>
    <scope>NUCLEOTIDE SEQUENCE [LARGE SCALE GENOMIC DNA]</scope>
    <source>
        <strain evidence="15">CGMCC 1.16275</strain>
    </source>
</reference>
<comment type="caution">
    <text evidence="14">The sequence shown here is derived from an EMBL/GenBank/DDBJ whole genome shotgun (WGS) entry which is preliminary data.</text>
</comment>
<feature type="chain" id="PRO_5045496980" evidence="11">
    <location>
        <begin position="26"/>
        <end position="656"/>
    </location>
</feature>
<dbReference type="Gene3D" id="2.170.130.10">
    <property type="entry name" value="TonB-dependent receptor, plug domain"/>
    <property type="match status" value="1"/>
</dbReference>
<evidence type="ECO:0000256" key="10">
    <source>
        <dbReference type="SAM" id="MobiDB-lite"/>
    </source>
</evidence>
<evidence type="ECO:0000256" key="4">
    <source>
        <dbReference type="ARBA" id="ARBA00022692"/>
    </source>
</evidence>
<dbReference type="Pfam" id="PF00593">
    <property type="entry name" value="TonB_dep_Rec_b-barrel"/>
    <property type="match status" value="1"/>
</dbReference>
<keyword evidence="4 8" id="KW-0812">Transmembrane</keyword>
<dbReference type="PANTHER" id="PTHR30069:SF49">
    <property type="entry name" value="OUTER MEMBRANE PROTEIN C"/>
    <property type="match status" value="1"/>
</dbReference>
<evidence type="ECO:0000313" key="15">
    <source>
        <dbReference type="Proteomes" id="UP001596456"/>
    </source>
</evidence>
<dbReference type="InterPro" id="IPR012910">
    <property type="entry name" value="Plug_dom"/>
</dbReference>
<protein>
    <submittedName>
        <fullName evidence="14">TonB-dependent copper receptor</fullName>
    </submittedName>
</protein>
<evidence type="ECO:0000256" key="11">
    <source>
        <dbReference type="SAM" id="SignalP"/>
    </source>
</evidence>
<evidence type="ECO:0000256" key="3">
    <source>
        <dbReference type="ARBA" id="ARBA00022452"/>
    </source>
</evidence>
<sequence>MSRHTLSARVAACLLLCSSAPAALAGEATTLVLRPVVVTAPGTSGPLRVETDPKQPRLPVPPNDGAGYLKSIPGFSVIRKGGTGGDPVFRGQSGSRLGLLIDGAPLLGGCNMRMDPPTAYVFPESFDSITVLKGPQSVRYGGGLSGAAVLIERTTDRFTEPGVRGDASLLGGSFGRNDQMLDVTAGAPEGYLRAIGTRAHSDDYEDGEGNDVHSRYNRYSGTLVAGWTPDADTLLEASSEISRAEAAYADRMMDGAEFDRTSHRLRFVRDGLTPLVDRVEASAFYDYIDHVMDRFSLRRWTGGMMAALSNPDREGYGGRAAVDLKPAEGLTVSVGIDGNHDRHRVRSLSAAEYAAGVDYRDKPRLADLVFETWGGFVEAGYQFDADRRLTAGYRLNRTRAEQRGRADAATDTDWLHTGFARLEQTAGEAWTLYAGLGHTERAPDYWERTRQFTLTPEKTTQLDTGALYRAGRWQASVSLFANRIDDYILLSASTGKNIDARTWGGEAELGYAITGDWRAAATLAYVRGENRTEDTALAQMPPLEATLALDYDDGTFLGSLLTRLVASQDRLDIGWGNIAGIDVGPSGGFAVVSLSAGWRPADGVTLTAGIDNLFDRTYAEFLSRAGTPSLAGDGYVQTTRVNEPGRSFWLKGSFTF</sequence>
<evidence type="ECO:0000256" key="2">
    <source>
        <dbReference type="ARBA" id="ARBA00022448"/>
    </source>
</evidence>
<dbReference type="InterPro" id="IPR039426">
    <property type="entry name" value="TonB-dep_rcpt-like"/>
</dbReference>
<feature type="domain" description="TonB-dependent receptor-like beta-barrel" evidence="12">
    <location>
        <begin position="202"/>
        <end position="613"/>
    </location>
</feature>
<evidence type="ECO:0000256" key="7">
    <source>
        <dbReference type="ARBA" id="ARBA00023237"/>
    </source>
</evidence>
<keyword evidence="3 8" id="KW-1134">Transmembrane beta strand</keyword>
<dbReference type="Pfam" id="PF07715">
    <property type="entry name" value="Plug"/>
    <property type="match status" value="1"/>
</dbReference>
<dbReference type="SUPFAM" id="SSF56935">
    <property type="entry name" value="Porins"/>
    <property type="match status" value="1"/>
</dbReference>
<dbReference type="Proteomes" id="UP001596456">
    <property type="component" value="Unassembled WGS sequence"/>
</dbReference>
<keyword evidence="2 8" id="KW-0813">Transport</keyword>
<proteinExistence type="inferred from homology"/>
<evidence type="ECO:0000256" key="1">
    <source>
        <dbReference type="ARBA" id="ARBA00004571"/>
    </source>
</evidence>
<dbReference type="NCBIfam" id="TIGR01778">
    <property type="entry name" value="TonB-copper"/>
    <property type="match status" value="1"/>
</dbReference>
<dbReference type="PROSITE" id="PS52016">
    <property type="entry name" value="TONB_DEPENDENT_REC_3"/>
    <property type="match status" value="1"/>
</dbReference>
<feature type="domain" description="TonB-dependent receptor plug" evidence="13">
    <location>
        <begin position="65"/>
        <end position="146"/>
    </location>
</feature>
<evidence type="ECO:0000256" key="6">
    <source>
        <dbReference type="ARBA" id="ARBA00023136"/>
    </source>
</evidence>
<organism evidence="14 15">
    <name type="scientific">Rhodocista pekingensis</name>
    <dbReference type="NCBI Taxonomy" id="201185"/>
    <lineage>
        <taxon>Bacteria</taxon>
        <taxon>Pseudomonadati</taxon>
        <taxon>Pseudomonadota</taxon>
        <taxon>Alphaproteobacteria</taxon>
        <taxon>Rhodospirillales</taxon>
        <taxon>Azospirillaceae</taxon>
        <taxon>Rhodocista</taxon>
    </lineage>
</organism>
<evidence type="ECO:0000259" key="13">
    <source>
        <dbReference type="Pfam" id="PF07715"/>
    </source>
</evidence>
<evidence type="ECO:0000259" key="12">
    <source>
        <dbReference type="Pfam" id="PF00593"/>
    </source>
</evidence>
<keyword evidence="15" id="KW-1185">Reference proteome</keyword>
<comment type="similarity">
    <text evidence="8 9">Belongs to the TonB-dependent receptor family.</text>
</comment>
<accession>A0ABW2L0S4</accession>
<evidence type="ECO:0000313" key="14">
    <source>
        <dbReference type="EMBL" id="MFC7335195.1"/>
    </source>
</evidence>
<gene>
    <name evidence="14" type="ORF">ACFQPS_18650</name>
</gene>
<feature type="region of interest" description="Disordered" evidence="10">
    <location>
        <begin position="42"/>
        <end position="63"/>
    </location>
</feature>
<keyword evidence="5 9" id="KW-0798">TonB box</keyword>
<keyword evidence="14" id="KW-0675">Receptor</keyword>
<dbReference type="InterPro" id="IPR010100">
    <property type="entry name" value="TonB-dep_Cu_rcpt"/>
</dbReference>
<dbReference type="PANTHER" id="PTHR30069">
    <property type="entry name" value="TONB-DEPENDENT OUTER MEMBRANE RECEPTOR"/>
    <property type="match status" value="1"/>
</dbReference>
<keyword evidence="7 8" id="KW-0998">Cell outer membrane</keyword>
<dbReference type="Gene3D" id="2.40.170.20">
    <property type="entry name" value="TonB-dependent receptor, beta-barrel domain"/>
    <property type="match status" value="1"/>
</dbReference>
<keyword evidence="6 8" id="KW-0472">Membrane</keyword>
<feature type="signal peptide" evidence="11">
    <location>
        <begin position="1"/>
        <end position="25"/>
    </location>
</feature>
<dbReference type="InterPro" id="IPR037066">
    <property type="entry name" value="Plug_dom_sf"/>
</dbReference>
<dbReference type="EMBL" id="JBHTCM010000028">
    <property type="protein sequence ID" value="MFC7335195.1"/>
    <property type="molecule type" value="Genomic_DNA"/>
</dbReference>
<dbReference type="RefSeq" id="WP_377360732.1">
    <property type="nucleotide sequence ID" value="NZ_JBHTCM010000028.1"/>
</dbReference>
<dbReference type="InterPro" id="IPR036942">
    <property type="entry name" value="Beta-barrel_TonB_sf"/>
</dbReference>
<evidence type="ECO:0000256" key="5">
    <source>
        <dbReference type="ARBA" id="ARBA00023077"/>
    </source>
</evidence>
<keyword evidence="11" id="KW-0732">Signal</keyword>
<dbReference type="InterPro" id="IPR000531">
    <property type="entry name" value="Beta-barrel_TonB"/>
</dbReference>
<evidence type="ECO:0000256" key="8">
    <source>
        <dbReference type="PROSITE-ProRule" id="PRU01360"/>
    </source>
</evidence>
<name>A0ABW2L0S4_9PROT</name>
<comment type="subcellular location">
    <subcellularLocation>
        <location evidence="1 8">Cell outer membrane</location>
        <topology evidence="1 8">Multi-pass membrane protein</topology>
    </subcellularLocation>
</comment>
<evidence type="ECO:0000256" key="9">
    <source>
        <dbReference type="RuleBase" id="RU003357"/>
    </source>
</evidence>